<reference evidence="2 3" key="1">
    <citation type="submission" date="2018-11" db="EMBL/GenBank/DDBJ databases">
        <authorList>
            <person name="Huo Y."/>
        </authorList>
    </citation>
    <scope>NUCLEOTIDE SEQUENCE [LARGE SCALE GENOMIC DNA]</scope>
    <source>
        <strain evidence="2 3">DSM 30132</strain>
    </source>
</reference>
<evidence type="ECO:0000313" key="1">
    <source>
        <dbReference type="EMBL" id="MBB3139106.1"/>
    </source>
</evidence>
<dbReference type="Proteomes" id="UP000518315">
    <property type="component" value="Unassembled WGS sequence"/>
</dbReference>
<dbReference type="OrthoDB" id="8455392at2"/>
<dbReference type="EMBL" id="JACHXH010000051">
    <property type="protein sequence ID" value="MBB3139106.1"/>
    <property type="molecule type" value="Genomic_DNA"/>
</dbReference>
<proteinExistence type="predicted"/>
<reference evidence="1 4" key="2">
    <citation type="submission" date="2020-08" db="EMBL/GenBank/DDBJ databases">
        <title>Genomic Encyclopedia of Type Strains, Phase III (KMG-III): the genomes of soil and plant-associated and newly described type strains.</title>
        <authorList>
            <person name="Whitman W."/>
        </authorList>
    </citation>
    <scope>NUCLEOTIDE SEQUENCE [LARGE SCALE GENOMIC DNA]</scope>
    <source>
        <strain evidence="1 4">CECT 4113</strain>
    </source>
</reference>
<organism evidence="2 3">
    <name type="scientific">Rhizobium pisi</name>
    <dbReference type="NCBI Taxonomy" id="574561"/>
    <lineage>
        <taxon>Bacteria</taxon>
        <taxon>Pseudomonadati</taxon>
        <taxon>Pseudomonadota</taxon>
        <taxon>Alphaproteobacteria</taxon>
        <taxon>Hyphomicrobiales</taxon>
        <taxon>Rhizobiaceae</taxon>
        <taxon>Rhizobium/Agrobacterium group</taxon>
        <taxon>Rhizobium</taxon>
    </lineage>
</organism>
<evidence type="ECO:0000313" key="2">
    <source>
        <dbReference type="EMBL" id="RSB59150.1"/>
    </source>
</evidence>
<gene>
    <name evidence="2" type="ORF">EFD55_32795</name>
    <name evidence="1" type="ORF">FHS26_006887</name>
</gene>
<dbReference type="AlphaFoldDB" id="A0A427M5U5"/>
<name>A0A427M5U5_9HYPH</name>
<protein>
    <submittedName>
        <fullName evidence="2">Uncharacterized protein</fullName>
    </submittedName>
</protein>
<dbReference type="EMBL" id="RJJT01000049">
    <property type="protein sequence ID" value="RSB59150.1"/>
    <property type="molecule type" value="Genomic_DNA"/>
</dbReference>
<sequence>MIIDKAHAKRIIDLVVSLDPTLNRLAEEVTSIENTELSRELRGALAEIMGQAMMGIIVPLEKLFPELNPDKA</sequence>
<dbReference type="Proteomes" id="UP000277279">
    <property type="component" value="Unassembled WGS sequence"/>
</dbReference>
<dbReference type="RefSeq" id="WP_125851212.1">
    <property type="nucleotide sequence ID" value="NZ_JACHXH010000051.1"/>
</dbReference>
<evidence type="ECO:0000313" key="4">
    <source>
        <dbReference type="Proteomes" id="UP000518315"/>
    </source>
</evidence>
<accession>A0A427M5U5</accession>
<keyword evidence="4" id="KW-1185">Reference proteome</keyword>
<evidence type="ECO:0000313" key="3">
    <source>
        <dbReference type="Proteomes" id="UP000277279"/>
    </source>
</evidence>
<comment type="caution">
    <text evidence="2">The sequence shown here is derived from an EMBL/GenBank/DDBJ whole genome shotgun (WGS) entry which is preliminary data.</text>
</comment>